<evidence type="ECO:0000256" key="1">
    <source>
        <dbReference type="SAM" id="Phobius"/>
    </source>
</evidence>
<dbReference type="EMBL" id="AODL01000030">
    <property type="protein sequence ID" value="EUJ42908.1"/>
    <property type="molecule type" value="Genomic_DNA"/>
</dbReference>
<reference evidence="2 3" key="1">
    <citation type="journal article" date="2014" name="Int. J. Syst. Evol. Microbiol.">
        <title>Listeria floridensis sp. nov., Listeria aquatica sp. nov., Listeria cornellensis sp. nov., Listeria riparia sp. nov. and Listeria grandensis sp. nov., from agricultural and natural environments.</title>
        <authorList>
            <person name="den Bakker H.C."/>
            <person name="Warchocki S."/>
            <person name="Wright E.M."/>
            <person name="Allred A.F."/>
            <person name="Ahlstrom C."/>
            <person name="Manuel C.S."/>
            <person name="Stasiewicz M.J."/>
            <person name="Burrell A."/>
            <person name="Roof S."/>
            <person name="Strawn L."/>
            <person name="Fortes E.D."/>
            <person name="Nightingale K.K."/>
            <person name="Kephart D."/>
            <person name="Wiedmann M."/>
        </authorList>
    </citation>
    <scope>NUCLEOTIDE SEQUENCE [LARGE SCALE GENOMIC DNA]</scope>
    <source>
        <strain evidence="2 3">FSL S10-1204</strain>
    </source>
</reference>
<evidence type="ECO:0000313" key="2">
    <source>
        <dbReference type="EMBL" id="EUJ42908.1"/>
    </source>
</evidence>
<keyword evidence="1" id="KW-0812">Transmembrane</keyword>
<dbReference type="PATRIC" id="fig|1265816.5.peg.2898"/>
<dbReference type="AlphaFoldDB" id="W7DCA6"/>
<dbReference type="RefSeq" id="WP_036101752.1">
    <property type="nucleotide sequence ID" value="NZ_AODL01000030.1"/>
</dbReference>
<name>W7DCA6_9LIST</name>
<evidence type="ECO:0000313" key="3">
    <source>
        <dbReference type="Proteomes" id="UP000019248"/>
    </source>
</evidence>
<dbReference type="Proteomes" id="UP000019248">
    <property type="component" value="Unassembled WGS sequence"/>
</dbReference>
<accession>W7DCA6</accession>
<keyword evidence="1" id="KW-1133">Transmembrane helix</keyword>
<keyword evidence="1" id="KW-0472">Membrane</keyword>
<comment type="caution">
    <text evidence="2">The sequence shown here is derived from an EMBL/GenBank/DDBJ whole genome shotgun (WGS) entry which is preliminary data.</text>
</comment>
<gene>
    <name evidence="2" type="ORF">PRIP_14672</name>
</gene>
<protein>
    <submittedName>
        <fullName evidence="2">Uncharacterized protein</fullName>
    </submittedName>
</protein>
<proteinExistence type="predicted"/>
<organism evidence="2 3">
    <name type="scientific">Listeria riparia FSL S10-1204</name>
    <dbReference type="NCBI Taxonomy" id="1265816"/>
    <lineage>
        <taxon>Bacteria</taxon>
        <taxon>Bacillati</taxon>
        <taxon>Bacillota</taxon>
        <taxon>Bacilli</taxon>
        <taxon>Bacillales</taxon>
        <taxon>Listeriaceae</taxon>
        <taxon>Listeria</taxon>
    </lineage>
</organism>
<feature type="transmembrane region" description="Helical" evidence="1">
    <location>
        <begin position="12"/>
        <end position="33"/>
    </location>
</feature>
<keyword evidence="3" id="KW-1185">Reference proteome</keyword>
<sequence length="91" mass="10620">MTKQTKRKLPKKGIIGFFLILLIPGALIFYQWIQPDVPKSSKTKETVVEVGGGKEATDKQEKEEPYKYHYKKRCRCCQSKCRIFCACVYRI</sequence>